<sequence>MKYPAGIVLVFLVMLGCNKQGAKKYEDYNEKDFFETQGLIIKVEKEFAYQNRKVDVTYIYNLEQDKPTVGHEKDSPFIPMAGQPMVILVHKYEENVTFLGGNNYVEDENDLVKKYLEKSDRFGVEYYGVELNKLD</sequence>
<dbReference type="PROSITE" id="PS51257">
    <property type="entry name" value="PROKAR_LIPOPROTEIN"/>
    <property type="match status" value="1"/>
</dbReference>
<organism evidence="1 2">
    <name type="scientific">Maribacter orientalis</name>
    <dbReference type="NCBI Taxonomy" id="228957"/>
    <lineage>
        <taxon>Bacteria</taxon>
        <taxon>Pseudomonadati</taxon>
        <taxon>Bacteroidota</taxon>
        <taxon>Flavobacteriia</taxon>
        <taxon>Flavobacteriales</taxon>
        <taxon>Flavobacteriaceae</taxon>
        <taxon>Maribacter</taxon>
    </lineage>
</organism>
<gene>
    <name evidence="1" type="ORF">SAMN04488008_1222</name>
</gene>
<evidence type="ECO:0000313" key="2">
    <source>
        <dbReference type="Proteomes" id="UP000198990"/>
    </source>
</evidence>
<accession>A0A1H7XJX2</accession>
<reference evidence="2" key="1">
    <citation type="submission" date="2016-10" db="EMBL/GenBank/DDBJ databases">
        <authorList>
            <person name="Varghese N."/>
            <person name="Submissions S."/>
        </authorList>
    </citation>
    <scope>NUCLEOTIDE SEQUENCE [LARGE SCALE GENOMIC DNA]</scope>
    <source>
        <strain evidence="2">DSM 16471</strain>
    </source>
</reference>
<dbReference type="STRING" id="228957.SAMN04488008_1222"/>
<protein>
    <recommendedName>
        <fullName evidence="3">Lipoprotein</fullName>
    </recommendedName>
</protein>
<evidence type="ECO:0008006" key="3">
    <source>
        <dbReference type="Google" id="ProtNLM"/>
    </source>
</evidence>
<proteinExistence type="predicted"/>
<name>A0A1H7XJX2_9FLAO</name>
<dbReference type="AlphaFoldDB" id="A0A1H7XJX2"/>
<dbReference type="EMBL" id="FNZN01000022">
    <property type="protein sequence ID" value="SEM33508.1"/>
    <property type="molecule type" value="Genomic_DNA"/>
</dbReference>
<evidence type="ECO:0000313" key="1">
    <source>
        <dbReference type="EMBL" id="SEM33508.1"/>
    </source>
</evidence>
<dbReference type="Proteomes" id="UP000198990">
    <property type="component" value="Unassembled WGS sequence"/>
</dbReference>
<keyword evidence="2" id="KW-1185">Reference proteome</keyword>